<dbReference type="InterPro" id="IPR035965">
    <property type="entry name" value="PAS-like_dom_sf"/>
</dbReference>
<dbReference type="RefSeq" id="WP_378384075.1">
    <property type="nucleotide sequence ID" value="NZ_JBHLWM010000001.1"/>
</dbReference>
<evidence type="ECO:0000313" key="2">
    <source>
        <dbReference type="EMBL" id="MFC0239352.1"/>
    </source>
</evidence>
<gene>
    <name evidence="2" type="ORF">ACFFJ6_02685</name>
</gene>
<evidence type="ECO:0000259" key="1">
    <source>
        <dbReference type="PROSITE" id="PS50112"/>
    </source>
</evidence>
<dbReference type="NCBIfam" id="TIGR00229">
    <property type="entry name" value="sensory_box"/>
    <property type="match status" value="1"/>
</dbReference>
<dbReference type="PROSITE" id="PS50112">
    <property type="entry name" value="PAS"/>
    <property type="match status" value="1"/>
</dbReference>
<dbReference type="InterPro" id="IPR013655">
    <property type="entry name" value="PAS_fold_3"/>
</dbReference>
<sequence length="178" mass="19628">MAVTIRPTGKEVHFPPGELIVSKTDLKGRITYANRTFCHIAGYSEAELLGQPHSIIRHPDMPRAVFRLVWDTIAAGREIFGYVKNMARSGDHYWVFAHVTPSFDSAGKIIGYHSNRRTPDPKVIASAIAPLYAQVLKTEQSHVNGKDAVEAGMRALTDFVASQKVSYDELMFALASAA</sequence>
<dbReference type="Pfam" id="PF08447">
    <property type="entry name" value="PAS_3"/>
    <property type="match status" value="1"/>
</dbReference>
<protein>
    <submittedName>
        <fullName evidence="2">PAS domain-containing protein</fullName>
    </submittedName>
</protein>
<organism evidence="2 3">
    <name type="scientific">Rhodopseudomonas telluris</name>
    <dbReference type="NCBI Taxonomy" id="644215"/>
    <lineage>
        <taxon>Bacteria</taxon>
        <taxon>Pseudomonadati</taxon>
        <taxon>Pseudomonadota</taxon>
        <taxon>Alphaproteobacteria</taxon>
        <taxon>Hyphomicrobiales</taxon>
        <taxon>Nitrobacteraceae</taxon>
        <taxon>Rhodopseudomonas</taxon>
    </lineage>
</organism>
<accession>A0ABV6EME2</accession>
<comment type="caution">
    <text evidence="2">The sequence shown here is derived from an EMBL/GenBank/DDBJ whole genome shotgun (WGS) entry which is preliminary data.</text>
</comment>
<feature type="domain" description="PAS" evidence="1">
    <location>
        <begin position="25"/>
        <end position="76"/>
    </location>
</feature>
<dbReference type="Gene3D" id="3.30.450.20">
    <property type="entry name" value="PAS domain"/>
    <property type="match status" value="1"/>
</dbReference>
<dbReference type="Proteomes" id="UP001589775">
    <property type="component" value="Unassembled WGS sequence"/>
</dbReference>
<evidence type="ECO:0000313" key="3">
    <source>
        <dbReference type="Proteomes" id="UP001589775"/>
    </source>
</evidence>
<proteinExistence type="predicted"/>
<name>A0ABV6EME2_9BRAD</name>
<dbReference type="EMBL" id="JBHLWM010000001">
    <property type="protein sequence ID" value="MFC0239352.1"/>
    <property type="molecule type" value="Genomic_DNA"/>
</dbReference>
<dbReference type="CDD" id="cd00130">
    <property type="entry name" value="PAS"/>
    <property type="match status" value="1"/>
</dbReference>
<reference evidence="2 3" key="1">
    <citation type="submission" date="2024-09" db="EMBL/GenBank/DDBJ databases">
        <authorList>
            <person name="Sun Q."/>
            <person name="Mori K."/>
        </authorList>
    </citation>
    <scope>NUCLEOTIDE SEQUENCE [LARGE SCALE GENOMIC DNA]</scope>
    <source>
        <strain evidence="2 3">KCTC 23279</strain>
    </source>
</reference>
<keyword evidence="3" id="KW-1185">Reference proteome</keyword>
<dbReference type="SUPFAM" id="SSF55785">
    <property type="entry name" value="PYP-like sensor domain (PAS domain)"/>
    <property type="match status" value="1"/>
</dbReference>
<dbReference type="InterPro" id="IPR000014">
    <property type="entry name" value="PAS"/>
</dbReference>